<organism evidence="2 3">
    <name type="scientific">Streptomyces klenkii</name>
    <dbReference type="NCBI Taxonomy" id="1420899"/>
    <lineage>
        <taxon>Bacteria</taxon>
        <taxon>Bacillati</taxon>
        <taxon>Actinomycetota</taxon>
        <taxon>Actinomycetes</taxon>
        <taxon>Kitasatosporales</taxon>
        <taxon>Streptomycetaceae</taxon>
        <taxon>Streptomyces</taxon>
    </lineage>
</organism>
<sequence>MTAEQHEPAEARPGWARRAADRLWDGSRIVGRRTTEGIAGWVRDGDGVGDRSARLLFPAGAAGMVWLAVGRMEWLLWFAAAWWCAAAYRATAPPKEPSAPKRKRGKGAPAGAVEEAPQGPAKDPLLALVEQLIGTANGVHVAAVLQALQRADGSPDWGVPEVRAALEARGVRVRPSLKVAGRVSVGVHRDDLTAALAALPDPAPSGAPGQVVGEVATAVTSDNYPRATEVATPGYPSRGGVEEGLEGHFDTALRIVHPRAEEPR</sequence>
<feature type="region of interest" description="Disordered" evidence="1">
    <location>
        <begin position="92"/>
        <end position="119"/>
    </location>
</feature>
<evidence type="ECO:0000256" key="1">
    <source>
        <dbReference type="SAM" id="MobiDB-lite"/>
    </source>
</evidence>
<evidence type="ECO:0000313" key="3">
    <source>
        <dbReference type="Proteomes" id="UP000270343"/>
    </source>
</evidence>
<dbReference type="OrthoDB" id="4332241at2"/>
<dbReference type="RefSeq" id="WP_120759336.1">
    <property type="nucleotide sequence ID" value="NZ_RBAM01000024.1"/>
</dbReference>
<comment type="caution">
    <text evidence="2">The sequence shown here is derived from an EMBL/GenBank/DDBJ whole genome shotgun (WGS) entry which is preliminary data.</text>
</comment>
<dbReference type="Proteomes" id="UP000270343">
    <property type="component" value="Unassembled WGS sequence"/>
</dbReference>
<keyword evidence="3" id="KW-1185">Reference proteome</keyword>
<accession>A0A3B0AMH9</accession>
<name>A0A3B0AMH9_9ACTN</name>
<protein>
    <submittedName>
        <fullName evidence="2">Uncharacterized protein</fullName>
    </submittedName>
</protein>
<evidence type="ECO:0000313" key="2">
    <source>
        <dbReference type="EMBL" id="RKN61879.1"/>
    </source>
</evidence>
<dbReference type="EMBL" id="RBAM01000024">
    <property type="protein sequence ID" value="RKN61879.1"/>
    <property type="molecule type" value="Genomic_DNA"/>
</dbReference>
<gene>
    <name evidence="2" type="ORF">D7231_31905</name>
</gene>
<dbReference type="AlphaFoldDB" id="A0A3B0AMH9"/>
<reference evidence="2 3" key="1">
    <citation type="journal article" date="2015" name="Antonie Van Leeuwenhoek">
        <title>Streptomyces klenkii sp. nov., isolated from deep marine sediment.</title>
        <authorList>
            <person name="Veyisoglu A."/>
            <person name="Sahin N."/>
        </authorList>
    </citation>
    <scope>NUCLEOTIDE SEQUENCE [LARGE SCALE GENOMIC DNA]</scope>
    <source>
        <strain evidence="2 3">KCTC 29202</strain>
    </source>
</reference>
<proteinExistence type="predicted"/>